<keyword evidence="2" id="KW-0472">Membrane</keyword>
<keyword evidence="2" id="KW-0812">Transmembrane</keyword>
<dbReference type="Proteomes" id="UP000799778">
    <property type="component" value="Unassembled WGS sequence"/>
</dbReference>
<proteinExistence type="predicted"/>
<accession>A0A6A5XZ01</accession>
<evidence type="ECO:0000256" key="2">
    <source>
        <dbReference type="SAM" id="Phobius"/>
    </source>
</evidence>
<keyword evidence="4" id="KW-1185">Reference proteome</keyword>
<gene>
    <name evidence="3" type="ORF">BU24DRAFT_163850</name>
</gene>
<evidence type="ECO:0000313" key="3">
    <source>
        <dbReference type="EMBL" id="KAF2018047.1"/>
    </source>
</evidence>
<feature type="transmembrane region" description="Helical" evidence="2">
    <location>
        <begin position="25"/>
        <end position="53"/>
    </location>
</feature>
<reference evidence="3" key="1">
    <citation type="journal article" date="2020" name="Stud. Mycol.">
        <title>101 Dothideomycetes genomes: a test case for predicting lifestyles and emergence of pathogens.</title>
        <authorList>
            <person name="Haridas S."/>
            <person name="Albert R."/>
            <person name="Binder M."/>
            <person name="Bloem J."/>
            <person name="Labutti K."/>
            <person name="Salamov A."/>
            <person name="Andreopoulos B."/>
            <person name="Baker S."/>
            <person name="Barry K."/>
            <person name="Bills G."/>
            <person name="Bluhm B."/>
            <person name="Cannon C."/>
            <person name="Castanera R."/>
            <person name="Culley D."/>
            <person name="Daum C."/>
            <person name="Ezra D."/>
            <person name="Gonzalez J."/>
            <person name="Henrissat B."/>
            <person name="Kuo A."/>
            <person name="Liang C."/>
            <person name="Lipzen A."/>
            <person name="Lutzoni F."/>
            <person name="Magnuson J."/>
            <person name="Mondo S."/>
            <person name="Nolan M."/>
            <person name="Ohm R."/>
            <person name="Pangilinan J."/>
            <person name="Park H.-J."/>
            <person name="Ramirez L."/>
            <person name="Alfaro M."/>
            <person name="Sun H."/>
            <person name="Tritt A."/>
            <person name="Yoshinaga Y."/>
            <person name="Zwiers L.-H."/>
            <person name="Turgeon B."/>
            <person name="Goodwin S."/>
            <person name="Spatafora J."/>
            <person name="Crous P."/>
            <person name="Grigoriev I."/>
        </authorList>
    </citation>
    <scope>NUCLEOTIDE SEQUENCE</scope>
    <source>
        <strain evidence="3">CBS 175.79</strain>
    </source>
</reference>
<organism evidence="3 4">
    <name type="scientific">Aaosphaeria arxii CBS 175.79</name>
    <dbReference type="NCBI Taxonomy" id="1450172"/>
    <lineage>
        <taxon>Eukaryota</taxon>
        <taxon>Fungi</taxon>
        <taxon>Dikarya</taxon>
        <taxon>Ascomycota</taxon>
        <taxon>Pezizomycotina</taxon>
        <taxon>Dothideomycetes</taxon>
        <taxon>Pleosporomycetidae</taxon>
        <taxon>Pleosporales</taxon>
        <taxon>Pleosporales incertae sedis</taxon>
        <taxon>Aaosphaeria</taxon>
    </lineage>
</organism>
<dbReference type="GeneID" id="54278807"/>
<dbReference type="EMBL" id="ML978068">
    <property type="protein sequence ID" value="KAF2018047.1"/>
    <property type="molecule type" value="Genomic_DNA"/>
</dbReference>
<feature type="region of interest" description="Disordered" evidence="1">
    <location>
        <begin position="69"/>
        <end position="99"/>
    </location>
</feature>
<dbReference type="AlphaFoldDB" id="A0A6A5XZ01"/>
<evidence type="ECO:0000313" key="4">
    <source>
        <dbReference type="Proteomes" id="UP000799778"/>
    </source>
</evidence>
<sequence length="99" mass="11794">MNHTHKYNKTDTLPVVCCRCRCRSIVVCLFCFILFCLSPFFPFFFFSLHAFYFTDTRNLKTHRWWKGRERSGGRGQLGKGRESSIIRLRQSHTQTHRAC</sequence>
<dbReference type="RefSeq" id="XP_033386386.1">
    <property type="nucleotide sequence ID" value="XM_033521410.1"/>
</dbReference>
<name>A0A6A5XZ01_9PLEO</name>
<protein>
    <submittedName>
        <fullName evidence="3">Uncharacterized protein</fullName>
    </submittedName>
</protein>
<evidence type="ECO:0000256" key="1">
    <source>
        <dbReference type="SAM" id="MobiDB-lite"/>
    </source>
</evidence>
<keyword evidence="2" id="KW-1133">Transmembrane helix</keyword>